<feature type="region of interest" description="Disordered" evidence="1">
    <location>
        <begin position="36"/>
        <end position="72"/>
    </location>
</feature>
<name>A0A803QRD7_CANSA</name>
<organism evidence="2 3">
    <name type="scientific">Cannabis sativa</name>
    <name type="common">Hemp</name>
    <name type="synonym">Marijuana</name>
    <dbReference type="NCBI Taxonomy" id="3483"/>
    <lineage>
        <taxon>Eukaryota</taxon>
        <taxon>Viridiplantae</taxon>
        <taxon>Streptophyta</taxon>
        <taxon>Embryophyta</taxon>
        <taxon>Tracheophyta</taxon>
        <taxon>Spermatophyta</taxon>
        <taxon>Magnoliopsida</taxon>
        <taxon>eudicotyledons</taxon>
        <taxon>Gunneridae</taxon>
        <taxon>Pentapetalae</taxon>
        <taxon>rosids</taxon>
        <taxon>fabids</taxon>
        <taxon>Rosales</taxon>
        <taxon>Cannabaceae</taxon>
        <taxon>Cannabis</taxon>
    </lineage>
</organism>
<dbReference type="Proteomes" id="UP000596661">
    <property type="component" value="Unassembled WGS sequence"/>
</dbReference>
<evidence type="ECO:0000313" key="2">
    <source>
        <dbReference type="EnsemblPlants" id="cds.evm.model.ctgX1.30"/>
    </source>
</evidence>
<evidence type="ECO:0000313" key="3">
    <source>
        <dbReference type="Proteomes" id="UP000596661"/>
    </source>
</evidence>
<accession>A0A803QRD7</accession>
<reference evidence="2" key="1">
    <citation type="submission" date="2021-03" db="UniProtKB">
        <authorList>
            <consortium name="EnsemblPlants"/>
        </authorList>
    </citation>
    <scope>IDENTIFICATION</scope>
</reference>
<proteinExistence type="predicted"/>
<evidence type="ECO:0000256" key="1">
    <source>
        <dbReference type="SAM" id="MobiDB-lite"/>
    </source>
</evidence>
<dbReference type="AlphaFoldDB" id="A0A803QRD7"/>
<dbReference type="EnsemblPlants" id="evm.model.ctgX1.30">
    <property type="protein sequence ID" value="cds.evm.model.ctgX1.30"/>
    <property type="gene ID" value="evm.TU.ctgX1.30"/>
</dbReference>
<protein>
    <submittedName>
        <fullName evidence="2">Uncharacterized protein</fullName>
    </submittedName>
</protein>
<dbReference type="Gramene" id="evm.model.ctgX1.30">
    <property type="protein sequence ID" value="cds.evm.model.ctgX1.30"/>
    <property type="gene ID" value="evm.TU.ctgX1.30"/>
</dbReference>
<keyword evidence="3" id="KW-1185">Reference proteome</keyword>
<sequence>GGAILGGYGVHGLEASKATPAGTGGVGRASVHTITDNPLFQPLGPAKQPLSTNPESDSDDSVTSHKTMAQNRTLKELVAPNLDQQPLCIHYAPLDVNFELNPASSIYCQIFMDNYLEKTPTST</sequence>